<feature type="transmembrane region" description="Helical" evidence="11">
    <location>
        <begin position="222"/>
        <end position="238"/>
    </location>
</feature>
<keyword evidence="6 11" id="KW-1133">Transmembrane helix</keyword>
<dbReference type="Proteomes" id="UP000242263">
    <property type="component" value="Unassembled WGS sequence"/>
</dbReference>
<feature type="transmembrane region" description="Helical" evidence="11">
    <location>
        <begin position="404"/>
        <end position="421"/>
    </location>
</feature>
<dbReference type="InterPro" id="IPR023171">
    <property type="entry name" value="Na/H_antiporter_dom_sf"/>
</dbReference>
<evidence type="ECO:0000256" key="7">
    <source>
        <dbReference type="ARBA" id="ARBA00023053"/>
    </source>
</evidence>
<evidence type="ECO:0000256" key="2">
    <source>
        <dbReference type="ARBA" id="ARBA00022448"/>
    </source>
</evidence>
<gene>
    <name evidence="11 13" type="primary">nhaA</name>
    <name evidence="13" type="ORF">CYJ32_03825</name>
</gene>
<accession>A0A2I1M5X8</accession>
<evidence type="ECO:0000256" key="1">
    <source>
        <dbReference type="ARBA" id="ARBA00004429"/>
    </source>
</evidence>
<keyword evidence="2 11" id="KW-0813">Transport</keyword>
<dbReference type="GO" id="GO:0005886">
    <property type="term" value="C:plasma membrane"/>
    <property type="evidence" value="ECO:0007669"/>
    <property type="project" value="UniProtKB-SubCell"/>
</dbReference>
<dbReference type="GO" id="GO:0006885">
    <property type="term" value="P:regulation of pH"/>
    <property type="evidence" value="ECO:0007669"/>
    <property type="project" value="UniProtKB-UniRule"/>
</dbReference>
<feature type="transmembrane region" description="Helical" evidence="11">
    <location>
        <begin position="264"/>
        <end position="280"/>
    </location>
</feature>
<dbReference type="Gene3D" id="1.20.1530.10">
    <property type="entry name" value="Na+/H+ antiporter like domain"/>
    <property type="match status" value="1"/>
</dbReference>
<dbReference type="HAMAP" id="MF_01844">
    <property type="entry name" value="NhaA"/>
    <property type="match status" value="1"/>
</dbReference>
<feature type="transmembrane region" description="Helical" evidence="11">
    <location>
        <begin position="243"/>
        <end position="258"/>
    </location>
</feature>
<comment type="similarity">
    <text evidence="11">Belongs to the NhaA Na(+)/H(+) (TC 2.A.33) antiporter family.</text>
</comment>
<dbReference type="Pfam" id="PF06965">
    <property type="entry name" value="Na_H_antiport_1"/>
    <property type="match status" value="1"/>
</dbReference>
<comment type="function">
    <text evidence="11">Na(+)/H(+) antiporter that extrudes sodium in exchange for external protons.</text>
</comment>
<dbReference type="AlphaFoldDB" id="A0A2I1M5X8"/>
<proteinExistence type="inferred from homology"/>
<feature type="transmembrane region" description="Helical" evidence="11">
    <location>
        <begin position="85"/>
        <end position="102"/>
    </location>
</feature>
<dbReference type="EMBL" id="PKGU01000002">
    <property type="protein sequence ID" value="PKZ15504.1"/>
    <property type="molecule type" value="Genomic_DNA"/>
</dbReference>
<evidence type="ECO:0000256" key="8">
    <source>
        <dbReference type="ARBA" id="ARBA00023065"/>
    </source>
</evidence>
<keyword evidence="3 11" id="KW-0050">Antiport</keyword>
<sequence>MTAQPRKHRQPRPSSASRRQKQSVFLVNIKRIAASDRVSGMIMLAAALIGFICANLTFTYPVFESVRETVISIPFLHLHLTVDQWAQDGLLTIFFLVVGLDLKRELTTGSLSDMKAAAVPMISAVGGMIAPALIFVSTVALAAGIHGGVESVANGQVFSLAQVAKGWAVPTATDIAFSLAVLSLFAKAIPGALRAFLMTLATVDDLLGIIIIAIFFSELHRGWWAFGIIGGAALWAWSIRRRNVPWILVALAGFFMWYSMHELGIHPTLSGVLAGLLTPARPVFAEHDARASRYLHKIEPLSALLALPIFAFFATGVHFDELSLKLFTSPLVVGVIAALVIGKPLGILLFSWISTHLLRFRLPAGLKVRDLLPVAAACGIGFTVAFLMASLAYVQPELSNEARFGVLIGSILSAAIAAVLLKRQSDAFARRATDGEGR</sequence>
<keyword evidence="7 11" id="KW-0915">Sodium</keyword>
<keyword evidence="10 11" id="KW-0739">Sodium transport</keyword>
<reference evidence="13 14" key="1">
    <citation type="submission" date="2017-12" db="EMBL/GenBank/DDBJ databases">
        <title>Phylogenetic diversity of female urinary microbiome.</title>
        <authorList>
            <person name="Thomas-White K."/>
            <person name="Wolfe A.J."/>
        </authorList>
    </citation>
    <scope>NUCLEOTIDE SEQUENCE [LARGE SCALE GENOMIC DNA]</scope>
    <source>
        <strain evidence="13 14">UMB0064</strain>
    </source>
</reference>
<dbReference type="InterPro" id="IPR004670">
    <property type="entry name" value="NhaA"/>
</dbReference>
<name>A0A2I1M5X8_9BIFI</name>
<feature type="transmembrane region" description="Helical" evidence="11">
    <location>
        <begin position="331"/>
        <end position="350"/>
    </location>
</feature>
<feature type="compositionally biased region" description="Basic residues" evidence="12">
    <location>
        <begin position="1"/>
        <end position="11"/>
    </location>
</feature>
<evidence type="ECO:0000256" key="12">
    <source>
        <dbReference type="SAM" id="MobiDB-lite"/>
    </source>
</evidence>
<evidence type="ECO:0000313" key="13">
    <source>
        <dbReference type="EMBL" id="PKZ15504.1"/>
    </source>
</evidence>
<keyword evidence="9 11" id="KW-0472">Membrane</keyword>
<dbReference type="NCBIfam" id="TIGR00773">
    <property type="entry name" value="NhaA"/>
    <property type="match status" value="1"/>
</dbReference>
<evidence type="ECO:0000256" key="3">
    <source>
        <dbReference type="ARBA" id="ARBA00022449"/>
    </source>
</evidence>
<feature type="transmembrane region" description="Helical" evidence="11">
    <location>
        <begin position="193"/>
        <end position="216"/>
    </location>
</feature>
<dbReference type="GO" id="GO:0015385">
    <property type="term" value="F:sodium:proton antiporter activity"/>
    <property type="evidence" value="ECO:0007669"/>
    <property type="project" value="UniProtKB-UniRule"/>
</dbReference>
<keyword evidence="5 11" id="KW-0812">Transmembrane</keyword>
<evidence type="ECO:0000256" key="11">
    <source>
        <dbReference type="HAMAP-Rule" id="MF_01844"/>
    </source>
</evidence>
<comment type="catalytic activity">
    <reaction evidence="11">
        <text>Na(+)(in) + 2 H(+)(out) = Na(+)(out) + 2 H(+)(in)</text>
        <dbReference type="Rhea" id="RHEA:29251"/>
        <dbReference type="ChEBI" id="CHEBI:15378"/>
        <dbReference type="ChEBI" id="CHEBI:29101"/>
    </reaction>
</comment>
<keyword evidence="8 11" id="KW-0406">Ion transport</keyword>
<evidence type="ECO:0000256" key="9">
    <source>
        <dbReference type="ARBA" id="ARBA00023136"/>
    </source>
</evidence>
<feature type="transmembrane region" description="Helical" evidence="11">
    <location>
        <begin position="301"/>
        <end position="319"/>
    </location>
</feature>
<feature type="transmembrane region" description="Helical" evidence="11">
    <location>
        <begin position="371"/>
        <end position="392"/>
    </location>
</feature>
<dbReference type="RefSeq" id="WP_080658314.1">
    <property type="nucleotide sequence ID" value="NZ_CAUUNK010000026.1"/>
</dbReference>
<feature type="region of interest" description="Disordered" evidence="12">
    <location>
        <begin position="1"/>
        <end position="20"/>
    </location>
</feature>
<feature type="transmembrane region" description="Helical" evidence="11">
    <location>
        <begin position="167"/>
        <end position="186"/>
    </location>
</feature>
<feature type="transmembrane region" description="Helical" evidence="11">
    <location>
        <begin position="122"/>
        <end position="147"/>
    </location>
</feature>
<evidence type="ECO:0000256" key="5">
    <source>
        <dbReference type="ARBA" id="ARBA00022692"/>
    </source>
</evidence>
<evidence type="ECO:0000256" key="4">
    <source>
        <dbReference type="ARBA" id="ARBA00022475"/>
    </source>
</evidence>
<evidence type="ECO:0000256" key="6">
    <source>
        <dbReference type="ARBA" id="ARBA00022989"/>
    </source>
</evidence>
<evidence type="ECO:0000313" key="14">
    <source>
        <dbReference type="Proteomes" id="UP000242263"/>
    </source>
</evidence>
<comment type="caution">
    <text evidence="13">The sequence shown here is derived from an EMBL/GenBank/DDBJ whole genome shotgun (WGS) entry which is preliminary data.</text>
</comment>
<dbReference type="PANTHER" id="PTHR30341:SF0">
    <property type="entry name" value="NA(+)_H(+) ANTIPORTER NHAA"/>
    <property type="match status" value="1"/>
</dbReference>
<protein>
    <recommendedName>
        <fullName evidence="11">Na(+)/H(+) antiporter NhaA</fullName>
    </recommendedName>
    <alternativeName>
        <fullName evidence="11">Sodium/proton antiporter NhaA</fullName>
    </alternativeName>
</protein>
<dbReference type="PANTHER" id="PTHR30341">
    <property type="entry name" value="SODIUM ION/PROTON ANTIPORTER NHAA-RELATED"/>
    <property type="match status" value="1"/>
</dbReference>
<comment type="subcellular location">
    <subcellularLocation>
        <location evidence="1">Cell inner membrane</location>
        <topology evidence="1">Multi-pass membrane protein</topology>
    </subcellularLocation>
    <subcellularLocation>
        <location evidence="11">Cell membrane</location>
        <topology evidence="11">Multi-pass membrane protein</topology>
    </subcellularLocation>
</comment>
<feature type="transmembrane region" description="Helical" evidence="11">
    <location>
        <begin position="38"/>
        <end position="58"/>
    </location>
</feature>
<organism evidence="13 14">
    <name type="scientific">Alloscardovia omnicolens</name>
    <dbReference type="NCBI Taxonomy" id="419015"/>
    <lineage>
        <taxon>Bacteria</taxon>
        <taxon>Bacillati</taxon>
        <taxon>Actinomycetota</taxon>
        <taxon>Actinomycetes</taxon>
        <taxon>Bifidobacteriales</taxon>
        <taxon>Bifidobacteriaceae</taxon>
        <taxon>Alloscardovia</taxon>
    </lineage>
</organism>
<keyword evidence="4 11" id="KW-1003">Cell membrane</keyword>
<evidence type="ECO:0000256" key="10">
    <source>
        <dbReference type="ARBA" id="ARBA00023201"/>
    </source>
</evidence>